<gene>
    <name evidence="4" type="ORF">SAMN05920897_11273</name>
</gene>
<dbReference type="Gene3D" id="3.10.350.10">
    <property type="entry name" value="LysM domain"/>
    <property type="match status" value="2"/>
</dbReference>
<keyword evidence="5" id="KW-1185">Reference proteome</keyword>
<keyword evidence="2" id="KW-0732">Signal</keyword>
<dbReference type="PANTHER" id="PTHR33734:SF22">
    <property type="entry name" value="MEMBRANE-BOUND LYTIC MUREIN TRANSGLYCOSYLASE D"/>
    <property type="match status" value="1"/>
</dbReference>
<dbReference type="Proteomes" id="UP000186400">
    <property type="component" value="Unassembled WGS sequence"/>
</dbReference>
<feature type="domain" description="LysM" evidence="3">
    <location>
        <begin position="69"/>
        <end position="112"/>
    </location>
</feature>
<evidence type="ECO:0000256" key="1">
    <source>
        <dbReference type="SAM" id="MobiDB-lite"/>
    </source>
</evidence>
<feature type="region of interest" description="Disordered" evidence="1">
    <location>
        <begin position="117"/>
        <end position="176"/>
    </location>
</feature>
<organism evidence="4 5">
    <name type="scientific">Alkalispirochaeta americana</name>
    <dbReference type="NCBI Taxonomy" id="159291"/>
    <lineage>
        <taxon>Bacteria</taxon>
        <taxon>Pseudomonadati</taxon>
        <taxon>Spirochaetota</taxon>
        <taxon>Spirochaetia</taxon>
        <taxon>Spirochaetales</taxon>
        <taxon>Spirochaetaceae</taxon>
        <taxon>Alkalispirochaeta</taxon>
    </lineage>
</organism>
<name>A0A1N6UID3_9SPIO</name>
<dbReference type="Pfam" id="PF01551">
    <property type="entry name" value="Peptidase_M23"/>
    <property type="match status" value="1"/>
</dbReference>
<dbReference type="Pfam" id="PF01476">
    <property type="entry name" value="LysM"/>
    <property type="match status" value="2"/>
</dbReference>
<dbReference type="PROSITE" id="PS51782">
    <property type="entry name" value="LYSM"/>
    <property type="match status" value="2"/>
</dbReference>
<dbReference type="EMBL" id="FTMS01000012">
    <property type="protein sequence ID" value="SIQ65312.1"/>
    <property type="molecule type" value="Genomic_DNA"/>
</dbReference>
<evidence type="ECO:0000313" key="5">
    <source>
        <dbReference type="Proteomes" id="UP000186400"/>
    </source>
</evidence>
<feature type="signal peptide" evidence="2">
    <location>
        <begin position="1"/>
        <end position="20"/>
    </location>
</feature>
<dbReference type="SMART" id="SM00257">
    <property type="entry name" value="LysM"/>
    <property type="match status" value="2"/>
</dbReference>
<feature type="domain" description="LysM" evidence="3">
    <location>
        <begin position="23"/>
        <end position="67"/>
    </location>
</feature>
<dbReference type="Gene3D" id="2.70.70.10">
    <property type="entry name" value="Glucose Permease (Domain IIA)"/>
    <property type="match status" value="1"/>
</dbReference>
<dbReference type="STRING" id="159291.SAMN05920897_11273"/>
<reference evidence="4 5" key="1">
    <citation type="submission" date="2017-01" db="EMBL/GenBank/DDBJ databases">
        <authorList>
            <person name="Mah S.A."/>
            <person name="Swanson W.J."/>
            <person name="Moy G.W."/>
            <person name="Vacquier V.D."/>
        </authorList>
    </citation>
    <scope>NUCLEOTIDE SEQUENCE [LARGE SCALE GENOMIC DNA]</scope>
    <source>
        <strain evidence="4 5">ASpG1</strain>
    </source>
</reference>
<dbReference type="CDD" id="cd00118">
    <property type="entry name" value="LysM"/>
    <property type="match status" value="2"/>
</dbReference>
<dbReference type="InterPro" id="IPR018392">
    <property type="entry name" value="LysM"/>
</dbReference>
<dbReference type="SUPFAM" id="SSF54106">
    <property type="entry name" value="LysM domain"/>
    <property type="match status" value="2"/>
</dbReference>
<dbReference type="OrthoDB" id="308800at2"/>
<dbReference type="AlphaFoldDB" id="A0A1N6UID3"/>
<dbReference type="InterPro" id="IPR016047">
    <property type="entry name" value="M23ase_b-sheet_dom"/>
</dbReference>
<evidence type="ECO:0000259" key="3">
    <source>
        <dbReference type="PROSITE" id="PS51782"/>
    </source>
</evidence>
<dbReference type="PANTHER" id="PTHR33734">
    <property type="entry name" value="LYSM DOMAIN-CONTAINING GPI-ANCHORED PROTEIN 2"/>
    <property type="match status" value="1"/>
</dbReference>
<proteinExistence type="predicted"/>
<dbReference type="SUPFAM" id="SSF51261">
    <property type="entry name" value="Duplicated hybrid motif"/>
    <property type="match status" value="1"/>
</dbReference>
<evidence type="ECO:0000313" key="4">
    <source>
        <dbReference type="EMBL" id="SIQ65312.1"/>
    </source>
</evidence>
<keyword evidence="4" id="KW-0449">Lipoprotein</keyword>
<dbReference type="InterPro" id="IPR036779">
    <property type="entry name" value="LysM_dom_sf"/>
</dbReference>
<dbReference type="GO" id="GO:0008932">
    <property type="term" value="F:lytic endotransglycosylase activity"/>
    <property type="evidence" value="ECO:0007669"/>
    <property type="project" value="TreeGrafter"/>
</dbReference>
<dbReference type="RefSeq" id="WP_076489164.1">
    <property type="nucleotide sequence ID" value="NZ_FTMS01000012.1"/>
</dbReference>
<dbReference type="InterPro" id="IPR011055">
    <property type="entry name" value="Dup_hybrid_motif"/>
</dbReference>
<sequence length="307" mass="32638">MRHMLTALIVLVLAGGAAWGQPTEHEVKRGETLYGIARRYNISVQQLSEANRLESPDLLLPGTLLTVARHHEVRRGETLYGIARRYQTTVEDLKRLNTIEGTTIRAGQRLLVPLTGPARAVPGSAETSPRAAADQPSTTEGDSSGAVASRDSRKDDDQTGDSPDSSRESPERPSLIPLARQMEAPLSYSQGGTWPVVGEHTLLKGKLPGVLIRADRGSPVSAVAAGRVVYSGPHSTFGNVVFIQSPQGYIYVYGGQERVQVEVGQAVSAGATLGTVGTSPAESGGAALYFSVWRGESFVDPETAPRG</sequence>
<protein>
    <submittedName>
        <fullName evidence="4">Lipoprotein NlpD</fullName>
    </submittedName>
</protein>
<dbReference type="CDD" id="cd12797">
    <property type="entry name" value="M23_peptidase"/>
    <property type="match status" value="1"/>
</dbReference>
<accession>A0A1N6UID3</accession>
<evidence type="ECO:0000256" key="2">
    <source>
        <dbReference type="SAM" id="SignalP"/>
    </source>
</evidence>
<feature type="chain" id="PRO_5012817191" evidence="2">
    <location>
        <begin position="21"/>
        <end position="307"/>
    </location>
</feature>